<keyword evidence="2" id="KW-0564">Palmitate</keyword>
<accession>A0ABV8UKE3</accession>
<feature type="coiled-coil region" evidence="3">
    <location>
        <begin position="432"/>
        <end position="459"/>
    </location>
</feature>
<sequence>MIHEAFPLLRRWSVLLSIAALSACTTVGPDFEPPEPEVPTSYDAPIPSRFQGSFSSDYWWELFNDPKLSELVELGLEENLEIRAAASRVREARAQARGVTAQTGPNFEIGGESGGSISRNLGAEDHTRSGSLEAILDGSWEIDVFGRLARSEEAAWARAEREEALQREAVRLTTAEIARTYINLRGEQLRLSLTQRSLDLQEQTLELVQQRVASGLAPGLDEVRARAALASLQADLGPLRSNIQSFENALAVLTDQPPGALVELLSPEAPVPDVEDGSPVGVPLDMVRHRPDLRAAELQIAAATAEIGVATAELYPRLTIPGSISLTRGGVGTENIVNTLMGSLSLLLQMPLYDGGERREAVTAAEERATQALLNYRETLLNALQEVEDALLNYRGTALRLSSLEEAVENNRLAYQQSQELYRQGFASFIDVLDSQRELTTSEQELAEAERQLSLEAVNLYAALGSGLPEEEELASSEGQ</sequence>
<dbReference type="Gene3D" id="2.20.200.10">
    <property type="entry name" value="Outer membrane efflux proteins (OEP)"/>
    <property type="match status" value="1"/>
</dbReference>
<feature type="chain" id="PRO_5044981580" evidence="2">
    <location>
        <begin position="23"/>
        <end position="480"/>
    </location>
</feature>
<dbReference type="PANTHER" id="PTHR30203:SF25">
    <property type="entry name" value="OUTER MEMBRANE PROTEIN-RELATED"/>
    <property type="match status" value="1"/>
</dbReference>
<dbReference type="EMBL" id="JBHSCW010000003">
    <property type="protein sequence ID" value="MFC4351326.1"/>
    <property type="molecule type" value="Genomic_DNA"/>
</dbReference>
<comment type="similarity">
    <text evidence="1 2">Belongs to the outer membrane factor (OMF) (TC 1.B.17) family.</text>
</comment>
<proteinExistence type="inferred from homology"/>
<comment type="subcellular location">
    <subcellularLocation>
        <location evidence="2">Cell membrane</location>
        <topology evidence="2">Lipid-anchor</topology>
    </subcellularLocation>
</comment>
<dbReference type="InterPro" id="IPR010131">
    <property type="entry name" value="MdtP/NodT-like"/>
</dbReference>
<dbReference type="SUPFAM" id="SSF56954">
    <property type="entry name" value="Outer membrane efflux proteins (OEP)"/>
    <property type="match status" value="1"/>
</dbReference>
<keyword evidence="3" id="KW-0175">Coiled coil</keyword>
<dbReference type="PANTHER" id="PTHR30203">
    <property type="entry name" value="OUTER MEMBRANE CATION EFFLUX PROTEIN"/>
    <property type="match status" value="1"/>
</dbReference>
<feature type="signal peptide" evidence="2">
    <location>
        <begin position="1"/>
        <end position="22"/>
    </location>
</feature>
<keyword evidence="2" id="KW-0449">Lipoprotein</keyword>
<protein>
    <submittedName>
        <fullName evidence="4">Efflux transporter outer membrane subunit</fullName>
    </submittedName>
</protein>
<dbReference type="Gene3D" id="1.20.1600.10">
    <property type="entry name" value="Outer membrane efflux proteins (OEP)"/>
    <property type="match status" value="1"/>
</dbReference>
<dbReference type="Proteomes" id="UP001595799">
    <property type="component" value="Unassembled WGS sequence"/>
</dbReference>
<keyword evidence="2" id="KW-0812">Transmembrane</keyword>
<evidence type="ECO:0000313" key="5">
    <source>
        <dbReference type="Proteomes" id="UP001595799"/>
    </source>
</evidence>
<evidence type="ECO:0000256" key="2">
    <source>
        <dbReference type="RuleBase" id="RU362097"/>
    </source>
</evidence>
<dbReference type="RefSeq" id="WP_382421661.1">
    <property type="nucleotide sequence ID" value="NZ_JBHSCW010000003.1"/>
</dbReference>
<name>A0ABV8UKE3_9PROT</name>
<keyword evidence="2" id="KW-0732">Signal</keyword>
<keyword evidence="2" id="KW-1134">Transmembrane beta strand</keyword>
<gene>
    <name evidence="4" type="ORF">ACFOW6_07205</name>
</gene>
<dbReference type="NCBIfam" id="TIGR01845">
    <property type="entry name" value="outer_NodT"/>
    <property type="match status" value="1"/>
</dbReference>
<evidence type="ECO:0000313" key="4">
    <source>
        <dbReference type="EMBL" id="MFC4351326.1"/>
    </source>
</evidence>
<evidence type="ECO:0000256" key="3">
    <source>
        <dbReference type="SAM" id="Coils"/>
    </source>
</evidence>
<evidence type="ECO:0000256" key="1">
    <source>
        <dbReference type="ARBA" id="ARBA00007613"/>
    </source>
</evidence>
<comment type="caution">
    <text evidence="4">The sequence shown here is derived from an EMBL/GenBank/DDBJ whole genome shotgun (WGS) entry which is preliminary data.</text>
</comment>
<keyword evidence="2" id="KW-0472">Membrane</keyword>
<dbReference type="InterPro" id="IPR003423">
    <property type="entry name" value="OMP_efflux"/>
</dbReference>
<organism evidence="4 5">
    <name type="scientific">Fodinicurvata halophila</name>
    <dbReference type="NCBI Taxonomy" id="1419723"/>
    <lineage>
        <taxon>Bacteria</taxon>
        <taxon>Pseudomonadati</taxon>
        <taxon>Pseudomonadota</taxon>
        <taxon>Alphaproteobacteria</taxon>
        <taxon>Rhodospirillales</taxon>
        <taxon>Rhodovibrionaceae</taxon>
        <taxon>Fodinicurvata</taxon>
    </lineage>
</organism>
<dbReference type="Pfam" id="PF02321">
    <property type="entry name" value="OEP"/>
    <property type="match status" value="2"/>
</dbReference>
<keyword evidence="5" id="KW-1185">Reference proteome</keyword>
<reference evidence="5" key="1">
    <citation type="journal article" date="2019" name="Int. J. Syst. Evol. Microbiol.">
        <title>The Global Catalogue of Microorganisms (GCM) 10K type strain sequencing project: providing services to taxonomists for standard genome sequencing and annotation.</title>
        <authorList>
            <consortium name="The Broad Institute Genomics Platform"/>
            <consortium name="The Broad Institute Genome Sequencing Center for Infectious Disease"/>
            <person name="Wu L."/>
            <person name="Ma J."/>
        </authorList>
    </citation>
    <scope>NUCLEOTIDE SEQUENCE [LARGE SCALE GENOMIC DNA]</scope>
    <source>
        <strain evidence="5">CECT 8472</strain>
    </source>
</reference>